<keyword evidence="2" id="KW-1185">Reference proteome</keyword>
<dbReference type="RefSeq" id="WP_258554076.1">
    <property type="nucleotide sequence ID" value="NZ_CP068107.1"/>
</dbReference>
<accession>A0A378U2C2</accession>
<organism evidence="1 2">
    <name type="scientific">Myroides odoratus</name>
    <name type="common">Flavobacterium odoratum</name>
    <dbReference type="NCBI Taxonomy" id="256"/>
    <lineage>
        <taxon>Bacteria</taxon>
        <taxon>Pseudomonadati</taxon>
        <taxon>Bacteroidota</taxon>
        <taxon>Flavobacteriia</taxon>
        <taxon>Flavobacteriales</taxon>
        <taxon>Flavobacteriaceae</taxon>
        <taxon>Myroides</taxon>
    </lineage>
</organism>
<dbReference type="EMBL" id="UGQL01000002">
    <property type="protein sequence ID" value="STZ69121.1"/>
    <property type="molecule type" value="Genomic_DNA"/>
</dbReference>
<protein>
    <submittedName>
        <fullName evidence="1">Uncharacterized protein</fullName>
    </submittedName>
</protein>
<sequence>MIFLVINDINDGMGLGGGYTRSKAEVFKVSEGIKNVTKWLE</sequence>
<evidence type="ECO:0000313" key="1">
    <source>
        <dbReference type="EMBL" id="STZ69121.1"/>
    </source>
</evidence>
<evidence type="ECO:0000313" key="2">
    <source>
        <dbReference type="Proteomes" id="UP000255024"/>
    </source>
</evidence>
<dbReference type="AlphaFoldDB" id="A0A378U2C2"/>
<name>A0A378U2C2_MYROD</name>
<reference evidence="1 2" key="1">
    <citation type="submission" date="2018-06" db="EMBL/GenBank/DDBJ databases">
        <authorList>
            <consortium name="Pathogen Informatics"/>
            <person name="Doyle S."/>
        </authorList>
    </citation>
    <scope>NUCLEOTIDE SEQUENCE [LARGE SCALE GENOMIC DNA]</scope>
    <source>
        <strain evidence="1 2">NCTC11179</strain>
    </source>
</reference>
<proteinExistence type="predicted"/>
<dbReference type="Proteomes" id="UP000255024">
    <property type="component" value="Unassembled WGS sequence"/>
</dbReference>
<gene>
    <name evidence="1" type="ORF">NCTC11179_02618</name>
</gene>